<accession>A0A178KNF3</accession>
<dbReference type="OrthoDB" id="958025at2"/>
<evidence type="ECO:0000256" key="2">
    <source>
        <dbReference type="ARBA" id="ARBA00008255"/>
    </source>
</evidence>
<evidence type="ECO:0000256" key="3">
    <source>
        <dbReference type="ARBA" id="ARBA00022475"/>
    </source>
</evidence>
<sequence>MSQQPQELKRKVVFDEPKPAEPDVTLNSQLQFAEDSRFLPETTPEQDQAESLEAELERTLAKPKKRSGWFKGLLVAGAAMVGGQTVDYVVTAYQTNDWLAMGWSGITAGIAAMGITALGRELYKLRRLKQRQTERDQAQALLAADGIGQGKAFCTKLAKQSGIHSEHAGYDRWQQSLAATHNDREVIQLYDQMVMTQQDKLARRLVSKYSSEAALMVALSPLAVADMLLVAWRNFRLIEQISAVYGVELGYWSRIRLVKLVLANMALAGASEVVADTGMNMLSMDIAGRVSTRVAQGVGIGLLTARLGLKAMSLMRPLPWQEGKQPKLGEIRRDLLAQLTKKQEQA</sequence>
<evidence type="ECO:0000256" key="9">
    <source>
        <dbReference type="SAM" id="MobiDB-lite"/>
    </source>
</evidence>
<keyword evidence="7 8" id="KW-0472">Membrane</keyword>
<feature type="compositionally biased region" description="Basic and acidic residues" evidence="9">
    <location>
        <begin position="7"/>
        <end position="21"/>
    </location>
</feature>
<feature type="transmembrane region" description="Helical" evidence="8">
    <location>
        <begin position="98"/>
        <end position="119"/>
    </location>
</feature>
<evidence type="ECO:0000256" key="5">
    <source>
        <dbReference type="ARBA" id="ARBA00022692"/>
    </source>
</evidence>
<gene>
    <name evidence="10" type="ORF">A3K86_05155</name>
</gene>
<evidence type="ECO:0000313" key="11">
    <source>
        <dbReference type="Proteomes" id="UP000078503"/>
    </source>
</evidence>
<feature type="transmembrane region" description="Helical" evidence="8">
    <location>
        <begin position="68"/>
        <end position="86"/>
    </location>
</feature>
<dbReference type="RefSeq" id="WP_068328650.1">
    <property type="nucleotide sequence ID" value="NZ_LVHF01000012.1"/>
</dbReference>
<dbReference type="InterPro" id="IPR006507">
    <property type="entry name" value="UPF0283"/>
</dbReference>
<organism evidence="10 11">
    <name type="scientific">Photobacterium jeanii</name>
    <dbReference type="NCBI Taxonomy" id="858640"/>
    <lineage>
        <taxon>Bacteria</taxon>
        <taxon>Pseudomonadati</taxon>
        <taxon>Pseudomonadota</taxon>
        <taxon>Gammaproteobacteria</taxon>
        <taxon>Vibrionales</taxon>
        <taxon>Vibrionaceae</taxon>
        <taxon>Photobacterium</taxon>
    </lineage>
</organism>
<feature type="region of interest" description="Disordered" evidence="9">
    <location>
        <begin position="1"/>
        <end position="27"/>
    </location>
</feature>
<keyword evidence="11" id="KW-1185">Reference proteome</keyword>
<proteinExistence type="inferred from homology"/>
<dbReference type="Proteomes" id="UP000078503">
    <property type="component" value="Unassembled WGS sequence"/>
</dbReference>
<dbReference type="GO" id="GO:0005886">
    <property type="term" value="C:plasma membrane"/>
    <property type="evidence" value="ECO:0007669"/>
    <property type="project" value="UniProtKB-SubCell"/>
</dbReference>
<dbReference type="NCBIfam" id="TIGR01620">
    <property type="entry name" value="hyp_HI0043"/>
    <property type="match status" value="1"/>
</dbReference>
<comment type="similarity">
    <text evidence="2 8">Belongs to the UPF0283 family.</text>
</comment>
<keyword evidence="4" id="KW-0997">Cell inner membrane</keyword>
<keyword evidence="3 8" id="KW-1003">Cell membrane</keyword>
<dbReference type="PANTHER" id="PTHR39342:SF1">
    <property type="entry name" value="UPF0283 MEMBRANE PROTEIN YCJF"/>
    <property type="match status" value="1"/>
</dbReference>
<evidence type="ECO:0000256" key="8">
    <source>
        <dbReference type="HAMAP-Rule" id="MF_01085"/>
    </source>
</evidence>
<comment type="subcellular location">
    <subcellularLocation>
        <location evidence="1">Cell inner membrane</location>
        <topology evidence="1">Multi-pass membrane protein</topology>
    </subcellularLocation>
    <subcellularLocation>
        <location evidence="8">Cell membrane</location>
        <topology evidence="8">Multi-pass membrane protein</topology>
    </subcellularLocation>
</comment>
<protein>
    <recommendedName>
        <fullName evidence="8">UPF0283 membrane protein A3K86_05155</fullName>
    </recommendedName>
</protein>
<dbReference type="InterPro" id="IPR021147">
    <property type="entry name" value="DUF697"/>
</dbReference>
<dbReference type="Pfam" id="PF05128">
    <property type="entry name" value="DUF697"/>
    <property type="match status" value="1"/>
</dbReference>
<evidence type="ECO:0000256" key="1">
    <source>
        <dbReference type="ARBA" id="ARBA00004429"/>
    </source>
</evidence>
<dbReference type="AlphaFoldDB" id="A0A178KNF3"/>
<reference evidence="10 11" key="1">
    <citation type="submission" date="2016-03" db="EMBL/GenBank/DDBJ databases">
        <title>Photobacterium proteolyticum sp. nov. a protease producing bacterium isolated from ocean sediments of Laizhou Bay.</title>
        <authorList>
            <person name="Li Y."/>
        </authorList>
    </citation>
    <scope>NUCLEOTIDE SEQUENCE [LARGE SCALE GENOMIC DNA]</scope>
    <source>
        <strain evidence="10 11">R-40508</strain>
    </source>
</reference>
<comment type="caution">
    <text evidence="10">The sequence shown here is derived from an EMBL/GenBank/DDBJ whole genome shotgun (WGS) entry which is preliminary data.</text>
</comment>
<dbReference type="EMBL" id="LVHF01000012">
    <property type="protein sequence ID" value="OAN18284.1"/>
    <property type="molecule type" value="Genomic_DNA"/>
</dbReference>
<evidence type="ECO:0000256" key="7">
    <source>
        <dbReference type="ARBA" id="ARBA00023136"/>
    </source>
</evidence>
<evidence type="ECO:0000256" key="4">
    <source>
        <dbReference type="ARBA" id="ARBA00022519"/>
    </source>
</evidence>
<keyword evidence="6 8" id="KW-1133">Transmembrane helix</keyword>
<dbReference type="PANTHER" id="PTHR39342">
    <property type="entry name" value="UPF0283 MEMBRANE PROTEIN YCJF"/>
    <property type="match status" value="1"/>
</dbReference>
<dbReference type="HAMAP" id="MF_01085">
    <property type="entry name" value="UPF0283"/>
    <property type="match status" value="1"/>
</dbReference>
<evidence type="ECO:0000256" key="6">
    <source>
        <dbReference type="ARBA" id="ARBA00022989"/>
    </source>
</evidence>
<evidence type="ECO:0000313" key="10">
    <source>
        <dbReference type="EMBL" id="OAN18284.1"/>
    </source>
</evidence>
<keyword evidence="5 8" id="KW-0812">Transmembrane</keyword>
<name>A0A178KNF3_9GAMM</name>
<dbReference type="STRING" id="858640.A3K86_05155"/>